<evidence type="ECO:0000259" key="13">
    <source>
        <dbReference type="PROSITE" id="PS51384"/>
    </source>
</evidence>
<dbReference type="InterPro" id="IPR050353">
    <property type="entry name" value="PyrK_electron_transfer"/>
</dbReference>
<protein>
    <submittedName>
        <fullName evidence="14">2-polyprenylphenol hydroxylase-like oxidoreductase</fullName>
    </submittedName>
</protein>
<comment type="cofactor">
    <cofactor evidence="11">
        <name>FAD</name>
        <dbReference type="ChEBI" id="CHEBI:57692"/>
    </cofactor>
    <text evidence="11">Binds 1 FAD per subunit.</text>
</comment>
<evidence type="ECO:0000256" key="7">
    <source>
        <dbReference type="ARBA" id="ARBA00022982"/>
    </source>
</evidence>
<organism evidence="14 15">
    <name type="scientific">Agrobacterium tumefaciens str. B6</name>
    <dbReference type="NCBI Taxonomy" id="1183423"/>
    <lineage>
        <taxon>Bacteria</taxon>
        <taxon>Pseudomonadati</taxon>
        <taxon>Pseudomonadota</taxon>
        <taxon>Alphaproteobacteria</taxon>
        <taxon>Hyphomicrobiales</taxon>
        <taxon>Rhizobiaceae</taxon>
        <taxon>Rhizobium/Agrobacterium group</taxon>
        <taxon>Agrobacterium</taxon>
        <taxon>Agrobacterium tumefaciens complex</taxon>
    </lineage>
</organism>
<dbReference type="PIRSF" id="PIRSF006816">
    <property type="entry name" value="Cyc3_hyd_g"/>
    <property type="match status" value="1"/>
</dbReference>
<reference evidence="14 15" key="1">
    <citation type="submission" date="2016-01" db="EMBL/GenBank/DDBJ databases">
        <authorList>
            <person name="Regsiter A."/>
            <person name="william w."/>
        </authorList>
    </citation>
    <scope>NUCLEOTIDE SEQUENCE [LARGE SCALE GENOMIC DNA]</scope>
    <source>
        <strain evidence="14 15">B6</strain>
    </source>
</reference>
<evidence type="ECO:0000256" key="11">
    <source>
        <dbReference type="PIRSR" id="PIRSR006816-1"/>
    </source>
</evidence>
<name>A0A822VDD8_AGRTU</name>
<keyword evidence="5 12" id="KW-0479">Metal-binding</keyword>
<feature type="binding site" evidence="11">
    <location>
        <begin position="129"/>
        <end position="130"/>
    </location>
    <ligand>
        <name>FAD</name>
        <dbReference type="ChEBI" id="CHEBI:57692"/>
    </ligand>
</feature>
<dbReference type="Gene3D" id="2.10.240.10">
    <property type="entry name" value="Dihydroorotate dehydrogenase, electron transfer subunit"/>
    <property type="match status" value="1"/>
</dbReference>
<proteinExistence type="inferred from homology"/>
<keyword evidence="3 11" id="KW-0285">Flavoprotein</keyword>
<dbReference type="GO" id="GO:0016491">
    <property type="term" value="F:oxidoreductase activity"/>
    <property type="evidence" value="ECO:0007669"/>
    <property type="project" value="InterPro"/>
</dbReference>
<dbReference type="InterPro" id="IPR012165">
    <property type="entry name" value="Cyt_c3_hydrogenase_gsu"/>
</dbReference>
<evidence type="ECO:0000313" key="15">
    <source>
        <dbReference type="Proteomes" id="UP000192074"/>
    </source>
</evidence>
<dbReference type="GO" id="GO:0046872">
    <property type="term" value="F:metal ion binding"/>
    <property type="evidence" value="ECO:0007669"/>
    <property type="project" value="UniProtKB-KW"/>
</dbReference>
<dbReference type="InterPro" id="IPR019480">
    <property type="entry name" value="Dihydroorotate_DH_Fe-S-bd"/>
</dbReference>
<comment type="caution">
    <text evidence="14">The sequence shown here is derived from an EMBL/GenBank/DDBJ whole genome shotgun (WGS) entry which is preliminary data.</text>
</comment>
<keyword evidence="9 12" id="KW-0411">Iron-sulfur</keyword>
<evidence type="ECO:0000256" key="10">
    <source>
        <dbReference type="ARBA" id="ARBA00034078"/>
    </source>
</evidence>
<dbReference type="Gene3D" id="3.40.50.80">
    <property type="entry name" value="Nucleotide-binding domain of ferredoxin-NADP reductase (FNR) module"/>
    <property type="match status" value="1"/>
</dbReference>
<comment type="cofactor">
    <cofactor evidence="12">
        <name>[2Fe-2S] cluster</name>
        <dbReference type="ChEBI" id="CHEBI:190135"/>
    </cofactor>
    <text evidence="12">Binds 1 [2Fe-2S] cluster per subunit.</text>
</comment>
<dbReference type="Pfam" id="PF00970">
    <property type="entry name" value="FAD_binding_6"/>
    <property type="match status" value="1"/>
</dbReference>
<evidence type="ECO:0000256" key="9">
    <source>
        <dbReference type="ARBA" id="ARBA00023014"/>
    </source>
</evidence>
<dbReference type="InterPro" id="IPR008333">
    <property type="entry name" value="Cbr1-like_FAD-bd_dom"/>
</dbReference>
<gene>
    <name evidence="14" type="ORF">AGR4A_pAt20032</name>
</gene>
<evidence type="ECO:0000256" key="2">
    <source>
        <dbReference type="ARBA" id="ARBA00022448"/>
    </source>
</evidence>
<keyword evidence="7" id="KW-0249">Electron transport</keyword>
<dbReference type="Gene3D" id="2.40.30.10">
    <property type="entry name" value="Translation factors"/>
    <property type="match status" value="1"/>
</dbReference>
<dbReference type="PANTHER" id="PTHR43513:SF3">
    <property type="entry name" value="DIHYDROOROTATE DEHYDROGENASE B (NAD(+)), ELECTRON TRANSFER SUBUNIT-RELATED"/>
    <property type="match status" value="1"/>
</dbReference>
<dbReference type="SUPFAM" id="SSF52343">
    <property type="entry name" value="Ferredoxin reductase-like, C-terminal NADP-linked domain"/>
    <property type="match status" value="1"/>
</dbReference>
<feature type="binding site" evidence="12">
    <location>
        <position position="284"/>
    </location>
    <ligand>
        <name>[2Fe-2S] cluster</name>
        <dbReference type="ChEBI" id="CHEBI:190135"/>
    </ligand>
</feature>
<dbReference type="PANTHER" id="PTHR43513">
    <property type="entry name" value="DIHYDROOROTATE DEHYDROGENASE B (NAD(+)), ELECTRON TRANSFER SUBUNIT"/>
    <property type="match status" value="1"/>
</dbReference>
<evidence type="ECO:0000256" key="12">
    <source>
        <dbReference type="PIRSR" id="PIRSR006816-2"/>
    </source>
</evidence>
<dbReference type="AlphaFoldDB" id="A0A822VDD8"/>
<dbReference type="GO" id="GO:0006221">
    <property type="term" value="P:pyrimidine nucleotide biosynthetic process"/>
    <property type="evidence" value="ECO:0007669"/>
    <property type="project" value="InterPro"/>
</dbReference>
<dbReference type="InterPro" id="IPR017938">
    <property type="entry name" value="Riboflavin_synthase-like_b-brl"/>
</dbReference>
<evidence type="ECO:0000256" key="5">
    <source>
        <dbReference type="ARBA" id="ARBA00022723"/>
    </source>
</evidence>
<evidence type="ECO:0000256" key="4">
    <source>
        <dbReference type="ARBA" id="ARBA00022714"/>
    </source>
</evidence>
<feature type="binding site" evidence="12">
    <location>
        <position position="276"/>
    </location>
    <ligand>
        <name>[2Fe-2S] cluster</name>
        <dbReference type="ChEBI" id="CHEBI:190135"/>
    </ligand>
</feature>
<dbReference type="CDD" id="cd06218">
    <property type="entry name" value="DHOD_e_trans"/>
    <property type="match status" value="1"/>
</dbReference>
<evidence type="ECO:0000256" key="6">
    <source>
        <dbReference type="ARBA" id="ARBA00022827"/>
    </source>
</evidence>
<comment type="cofactor">
    <cofactor evidence="10">
        <name>[2Fe-2S] cluster</name>
        <dbReference type="ChEBI" id="CHEBI:190135"/>
    </cofactor>
</comment>
<feature type="domain" description="FAD-binding FR-type" evidence="13">
    <location>
        <begin position="52"/>
        <end position="154"/>
    </location>
</feature>
<keyword evidence="6 11" id="KW-0274">FAD</keyword>
<dbReference type="Pfam" id="PF10418">
    <property type="entry name" value="DHODB_Fe-S_bind"/>
    <property type="match status" value="1"/>
</dbReference>
<sequence length="312" mass="34349">MPFRLRTFLSVDACLNSGLSRWRAARLFPDSHMSASLCAFPASAPLPPHRSIHEVETIIKRHEPVNGQYRLIVLSAPDSVLDCRPGQFFHILCPQTDQFQPFFRRPMSIYSYDLEEGELAFLYKVAGAGTRALSELKAGDTLDIVGPIGQGFELKAEWQRPLLLARGVGLATLAPLAMECAYTGRRLTAICSARSPELLMSTDLFHAYGAEVITVTDLESNSGVESLTPLIDKLVKSHQVDSLFTCGSARLMRMLQDIATRHGIGGQVALEQHMACGIGMCQACVRPFKRSAEAVNLRVCREGPVFDLDEVL</sequence>
<dbReference type="Proteomes" id="UP000192074">
    <property type="component" value="Unassembled WGS sequence"/>
</dbReference>
<dbReference type="GO" id="GO:0051537">
    <property type="term" value="F:2 iron, 2 sulfur cluster binding"/>
    <property type="evidence" value="ECO:0007669"/>
    <property type="project" value="UniProtKB-KW"/>
</dbReference>
<feature type="binding site" evidence="12">
    <location>
        <position position="300"/>
    </location>
    <ligand>
        <name>[2Fe-2S] cluster</name>
        <dbReference type="ChEBI" id="CHEBI:190135"/>
    </ligand>
</feature>
<accession>A0A822VDD8</accession>
<dbReference type="PROSITE" id="PS51384">
    <property type="entry name" value="FAD_FR"/>
    <property type="match status" value="1"/>
</dbReference>
<dbReference type="InterPro" id="IPR039261">
    <property type="entry name" value="FNR_nucleotide-bd"/>
</dbReference>
<evidence type="ECO:0000256" key="1">
    <source>
        <dbReference type="ARBA" id="ARBA00006422"/>
    </source>
</evidence>
<keyword evidence="2" id="KW-0813">Transport</keyword>
<dbReference type="InterPro" id="IPR037117">
    <property type="entry name" value="Dihydroorotate_DH_ele_sf"/>
</dbReference>
<evidence type="ECO:0000256" key="3">
    <source>
        <dbReference type="ARBA" id="ARBA00022630"/>
    </source>
</evidence>
<dbReference type="GO" id="GO:0050660">
    <property type="term" value="F:flavin adenine dinucleotide binding"/>
    <property type="evidence" value="ECO:0007669"/>
    <property type="project" value="InterPro"/>
</dbReference>
<evidence type="ECO:0000256" key="8">
    <source>
        <dbReference type="ARBA" id="ARBA00023004"/>
    </source>
</evidence>
<feature type="binding site" evidence="11">
    <location>
        <begin position="105"/>
        <end position="108"/>
    </location>
    <ligand>
        <name>FAD</name>
        <dbReference type="ChEBI" id="CHEBI:57692"/>
    </ligand>
</feature>
<dbReference type="SUPFAM" id="SSF63380">
    <property type="entry name" value="Riboflavin synthase domain-like"/>
    <property type="match status" value="1"/>
</dbReference>
<feature type="binding site" evidence="12">
    <location>
        <position position="281"/>
    </location>
    <ligand>
        <name>[2Fe-2S] cluster</name>
        <dbReference type="ChEBI" id="CHEBI:190135"/>
    </ligand>
</feature>
<keyword evidence="4 12" id="KW-0001">2Fe-2S</keyword>
<comment type="similarity">
    <text evidence="1">Belongs to the PyrK family.</text>
</comment>
<evidence type="ECO:0000313" key="14">
    <source>
        <dbReference type="EMBL" id="CVI25160.1"/>
    </source>
</evidence>
<dbReference type="InterPro" id="IPR017927">
    <property type="entry name" value="FAD-bd_FR_type"/>
</dbReference>
<keyword evidence="8 12" id="KW-0408">Iron</keyword>
<dbReference type="EMBL" id="FCNL01000041">
    <property type="protein sequence ID" value="CVI25160.1"/>
    <property type="molecule type" value="Genomic_DNA"/>
</dbReference>